<name>A0A6A6B013_9PEZI</name>
<dbReference type="RefSeq" id="XP_033392934.1">
    <property type="nucleotide sequence ID" value="XM_033541245.1"/>
</dbReference>
<keyword evidence="3" id="KW-1185">Reference proteome</keyword>
<gene>
    <name evidence="2" type="ORF">K452DRAFT_291754</name>
</gene>
<evidence type="ECO:0000313" key="2">
    <source>
        <dbReference type="EMBL" id="KAF2137216.1"/>
    </source>
</evidence>
<dbReference type="EMBL" id="ML995505">
    <property type="protein sequence ID" value="KAF2137216.1"/>
    <property type="molecule type" value="Genomic_DNA"/>
</dbReference>
<accession>A0A6A6B013</accession>
<protein>
    <submittedName>
        <fullName evidence="2">Uncharacterized protein</fullName>
    </submittedName>
</protein>
<feature type="compositionally biased region" description="Basic and acidic residues" evidence="1">
    <location>
        <begin position="1"/>
        <end position="11"/>
    </location>
</feature>
<evidence type="ECO:0000256" key="1">
    <source>
        <dbReference type="SAM" id="MobiDB-lite"/>
    </source>
</evidence>
<feature type="compositionally biased region" description="Pro residues" evidence="1">
    <location>
        <begin position="58"/>
        <end position="70"/>
    </location>
</feature>
<feature type="region of interest" description="Disordered" evidence="1">
    <location>
        <begin position="1"/>
        <end position="70"/>
    </location>
</feature>
<dbReference type="GeneID" id="54298741"/>
<dbReference type="AlphaFoldDB" id="A0A6A6B013"/>
<sequence>MTTREQSKERSICQTQATNKQKQSQQARWQTAKQMVNQPTGQRQTVSNPPDKHNAYPRSPPSSIPQQPPPACIAHLPATRQTAQAGVSNARRRGFVQLKWPLCYLPTAVDCLLVGDRVFFFLSEREMEEM</sequence>
<organism evidence="2 3">
    <name type="scientific">Aplosporella prunicola CBS 121167</name>
    <dbReference type="NCBI Taxonomy" id="1176127"/>
    <lineage>
        <taxon>Eukaryota</taxon>
        <taxon>Fungi</taxon>
        <taxon>Dikarya</taxon>
        <taxon>Ascomycota</taxon>
        <taxon>Pezizomycotina</taxon>
        <taxon>Dothideomycetes</taxon>
        <taxon>Dothideomycetes incertae sedis</taxon>
        <taxon>Botryosphaeriales</taxon>
        <taxon>Aplosporellaceae</taxon>
        <taxon>Aplosporella</taxon>
    </lineage>
</organism>
<reference evidence="2" key="1">
    <citation type="journal article" date="2020" name="Stud. Mycol.">
        <title>101 Dothideomycetes genomes: a test case for predicting lifestyles and emergence of pathogens.</title>
        <authorList>
            <person name="Haridas S."/>
            <person name="Albert R."/>
            <person name="Binder M."/>
            <person name="Bloem J."/>
            <person name="Labutti K."/>
            <person name="Salamov A."/>
            <person name="Andreopoulos B."/>
            <person name="Baker S."/>
            <person name="Barry K."/>
            <person name="Bills G."/>
            <person name="Bluhm B."/>
            <person name="Cannon C."/>
            <person name="Castanera R."/>
            <person name="Culley D."/>
            <person name="Daum C."/>
            <person name="Ezra D."/>
            <person name="Gonzalez J."/>
            <person name="Henrissat B."/>
            <person name="Kuo A."/>
            <person name="Liang C."/>
            <person name="Lipzen A."/>
            <person name="Lutzoni F."/>
            <person name="Magnuson J."/>
            <person name="Mondo S."/>
            <person name="Nolan M."/>
            <person name="Ohm R."/>
            <person name="Pangilinan J."/>
            <person name="Park H.-J."/>
            <person name="Ramirez L."/>
            <person name="Alfaro M."/>
            <person name="Sun H."/>
            <person name="Tritt A."/>
            <person name="Yoshinaga Y."/>
            <person name="Zwiers L.-H."/>
            <person name="Turgeon B."/>
            <person name="Goodwin S."/>
            <person name="Spatafora J."/>
            <person name="Crous P."/>
            <person name="Grigoriev I."/>
        </authorList>
    </citation>
    <scope>NUCLEOTIDE SEQUENCE</scope>
    <source>
        <strain evidence="2">CBS 121167</strain>
    </source>
</reference>
<proteinExistence type="predicted"/>
<evidence type="ECO:0000313" key="3">
    <source>
        <dbReference type="Proteomes" id="UP000799438"/>
    </source>
</evidence>
<dbReference type="Proteomes" id="UP000799438">
    <property type="component" value="Unassembled WGS sequence"/>
</dbReference>
<feature type="compositionally biased region" description="Polar residues" evidence="1">
    <location>
        <begin position="12"/>
        <end position="48"/>
    </location>
</feature>